<name>A0A381V8D2_9ZZZZ</name>
<dbReference type="SUPFAM" id="SSF51905">
    <property type="entry name" value="FAD/NAD(P)-binding domain"/>
    <property type="match status" value="1"/>
</dbReference>
<proteinExistence type="predicted"/>
<evidence type="ECO:0000259" key="6">
    <source>
        <dbReference type="Pfam" id="PF01494"/>
    </source>
</evidence>
<protein>
    <recommendedName>
        <fullName evidence="6">FAD-binding domain-containing protein</fullName>
    </recommendedName>
</protein>
<dbReference type="GO" id="GO:0004497">
    <property type="term" value="F:monooxygenase activity"/>
    <property type="evidence" value="ECO:0007669"/>
    <property type="project" value="UniProtKB-KW"/>
</dbReference>
<keyword evidence="2" id="KW-0285">Flavoprotein</keyword>
<dbReference type="PANTHER" id="PTHR13789:SF318">
    <property type="entry name" value="GERANYLGERANYL DIPHOSPHATE REDUCTASE"/>
    <property type="match status" value="1"/>
</dbReference>
<keyword evidence="3" id="KW-0274">FAD</keyword>
<keyword evidence="4" id="KW-0560">Oxidoreductase</keyword>
<dbReference type="PRINTS" id="PR00420">
    <property type="entry name" value="RNGMNOXGNASE"/>
</dbReference>
<feature type="domain" description="FAD-binding" evidence="6">
    <location>
        <begin position="10"/>
        <end position="247"/>
    </location>
</feature>
<dbReference type="InterPro" id="IPR002938">
    <property type="entry name" value="FAD-bd"/>
</dbReference>
<evidence type="ECO:0000256" key="4">
    <source>
        <dbReference type="ARBA" id="ARBA00023002"/>
    </source>
</evidence>
<evidence type="ECO:0000256" key="5">
    <source>
        <dbReference type="ARBA" id="ARBA00023033"/>
    </source>
</evidence>
<dbReference type="GO" id="GO:0071949">
    <property type="term" value="F:FAD binding"/>
    <property type="evidence" value="ECO:0007669"/>
    <property type="project" value="InterPro"/>
</dbReference>
<evidence type="ECO:0000256" key="1">
    <source>
        <dbReference type="ARBA" id="ARBA00001974"/>
    </source>
</evidence>
<evidence type="ECO:0000256" key="2">
    <source>
        <dbReference type="ARBA" id="ARBA00022630"/>
    </source>
</evidence>
<dbReference type="Pfam" id="PF01494">
    <property type="entry name" value="FAD_binding_3"/>
    <property type="match status" value="1"/>
</dbReference>
<evidence type="ECO:0000256" key="3">
    <source>
        <dbReference type="ARBA" id="ARBA00022827"/>
    </source>
</evidence>
<dbReference type="InterPro" id="IPR036188">
    <property type="entry name" value="FAD/NAD-bd_sf"/>
</dbReference>
<sequence length="294" mass="32708">PYFHLHRADFHSILAAELRDVISVDLHLDHKVTEFDQTETGVRVSTEGGANFSGDVLVGCDGIHSAIREQLFGPDAPRFTGCVAWRATVPVDILPPGHVRPVASNWIGQGGHFVHYYVRRGELVNCVGVMERGAWQAESWSSAGAITEFINDFSGWHEDLQILMQAAENCFQWGLFDRDPMPQWSDGRVTLLGDACHPMLPFMAQGAVMAIEDAYTLAQCLAASADNPPGALLRYEALRKERTTAVQNMSRDNIQFFHRADIPNLEARMASHREAHRWLYSFDVTNQAFSSGGP</sequence>
<keyword evidence="5" id="KW-0503">Monooxygenase</keyword>
<dbReference type="PANTHER" id="PTHR13789">
    <property type="entry name" value="MONOOXYGENASE"/>
    <property type="match status" value="1"/>
</dbReference>
<dbReference type="EMBL" id="UINC01007998">
    <property type="protein sequence ID" value="SVA36018.1"/>
    <property type="molecule type" value="Genomic_DNA"/>
</dbReference>
<gene>
    <name evidence="7" type="ORF">METZ01_LOCUS88872</name>
</gene>
<reference evidence="7" key="1">
    <citation type="submission" date="2018-05" db="EMBL/GenBank/DDBJ databases">
        <authorList>
            <person name="Lanie J.A."/>
            <person name="Ng W.-L."/>
            <person name="Kazmierczak K.M."/>
            <person name="Andrzejewski T.M."/>
            <person name="Davidsen T.M."/>
            <person name="Wayne K.J."/>
            <person name="Tettelin H."/>
            <person name="Glass J.I."/>
            <person name="Rusch D."/>
            <person name="Podicherti R."/>
            <person name="Tsui H.-C.T."/>
            <person name="Winkler M.E."/>
        </authorList>
    </citation>
    <scope>NUCLEOTIDE SEQUENCE</scope>
</reference>
<dbReference type="Gene3D" id="3.50.50.60">
    <property type="entry name" value="FAD/NAD(P)-binding domain"/>
    <property type="match status" value="1"/>
</dbReference>
<dbReference type="AlphaFoldDB" id="A0A381V8D2"/>
<dbReference type="SUPFAM" id="SSF54373">
    <property type="entry name" value="FAD-linked reductases, C-terminal domain"/>
    <property type="match status" value="1"/>
</dbReference>
<feature type="non-terminal residue" evidence="7">
    <location>
        <position position="1"/>
    </location>
</feature>
<accession>A0A381V8D2</accession>
<organism evidence="7">
    <name type="scientific">marine metagenome</name>
    <dbReference type="NCBI Taxonomy" id="408172"/>
    <lineage>
        <taxon>unclassified sequences</taxon>
        <taxon>metagenomes</taxon>
        <taxon>ecological metagenomes</taxon>
    </lineage>
</organism>
<evidence type="ECO:0000313" key="7">
    <source>
        <dbReference type="EMBL" id="SVA36018.1"/>
    </source>
</evidence>
<dbReference type="InterPro" id="IPR050493">
    <property type="entry name" value="FAD-dep_Monooxygenase_BioMet"/>
</dbReference>
<comment type="cofactor">
    <cofactor evidence="1">
        <name>FAD</name>
        <dbReference type="ChEBI" id="CHEBI:57692"/>
    </cofactor>
</comment>